<dbReference type="InterPro" id="IPR005243">
    <property type="entry name" value="THIRX-like_proc"/>
</dbReference>
<dbReference type="RefSeq" id="WP_132016516.1">
    <property type="nucleotide sequence ID" value="NZ_SLUN01000038.1"/>
</dbReference>
<dbReference type="AlphaFoldDB" id="A0A4R1R2X0"/>
<evidence type="ECO:0000313" key="4">
    <source>
        <dbReference type="EMBL" id="TCL59746.1"/>
    </source>
</evidence>
<keyword evidence="2" id="KW-1015">Disulfide bond</keyword>
<organism evidence="4 5">
    <name type="scientific">Hydrogenispora ethanolica</name>
    <dbReference type="NCBI Taxonomy" id="1082276"/>
    <lineage>
        <taxon>Bacteria</taxon>
        <taxon>Bacillati</taxon>
        <taxon>Bacillota</taxon>
        <taxon>Hydrogenispora</taxon>
    </lineage>
</organism>
<evidence type="ECO:0000256" key="2">
    <source>
        <dbReference type="PIRSR" id="PIRSR037031-51"/>
    </source>
</evidence>
<feature type="active site" description="Nucleophile" evidence="1">
    <location>
        <position position="13"/>
    </location>
</feature>
<feature type="active site" description="Nucleophile" evidence="1">
    <location>
        <position position="10"/>
    </location>
</feature>
<keyword evidence="5" id="KW-1185">Reference proteome</keyword>
<dbReference type="OrthoDB" id="9800630at2"/>
<dbReference type="EMBL" id="SLUN01000038">
    <property type="protein sequence ID" value="TCL59746.1"/>
    <property type="molecule type" value="Genomic_DNA"/>
</dbReference>
<evidence type="ECO:0000256" key="1">
    <source>
        <dbReference type="PIRSR" id="PIRSR037031-50"/>
    </source>
</evidence>
<dbReference type="Gene3D" id="3.40.30.10">
    <property type="entry name" value="Glutaredoxin"/>
    <property type="match status" value="1"/>
</dbReference>
<feature type="disulfide bond" description="Redox-active" evidence="2">
    <location>
        <begin position="10"/>
        <end position="13"/>
    </location>
</feature>
<keyword evidence="2" id="KW-0676">Redox-active center</keyword>
<name>A0A4R1R2X0_HYDET</name>
<dbReference type="Pfam" id="PF13192">
    <property type="entry name" value="Thioredoxin_3"/>
    <property type="match status" value="1"/>
</dbReference>
<reference evidence="4 5" key="1">
    <citation type="submission" date="2019-03" db="EMBL/GenBank/DDBJ databases">
        <title>Genomic Encyclopedia of Type Strains, Phase IV (KMG-IV): sequencing the most valuable type-strain genomes for metagenomic binning, comparative biology and taxonomic classification.</title>
        <authorList>
            <person name="Goeker M."/>
        </authorList>
    </citation>
    <scope>NUCLEOTIDE SEQUENCE [LARGE SCALE GENOMIC DNA]</scope>
    <source>
        <strain evidence="4 5">LX-B</strain>
    </source>
</reference>
<evidence type="ECO:0000259" key="3">
    <source>
        <dbReference type="Pfam" id="PF13192"/>
    </source>
</evidence>
<evidence type="ECO:0000313" key="5">
    <source>
        <dbReference type="Proteomes" id="UP000295008"/>
    </source>
</evidence>
<dbReference type="Proteomes" id="UP000295008">
    <property type="component" value="Unassembled WGS sequence"/>
</dbReference>
<dbReference type="PIRSF" id="PIRSF037031">
    <property type="entry name" value="Redox_disulphide_2"/>
    <property type="match status" value="1"/>
</dbReference>
<dbReference type="PANTHER" id="PTHR36450">
    <property type="entry name" value="THIOREDOXIN"/>
    <property type="match status" value="1"/>
</dbReference>
<feature type="domain" description="Thioredoxin-like fold" evidence="3">
    <location>
        <begin position="1"/>
        <end position="75"/>
    </location>
</feature>
<accession>A0A4R1R2X0</accession>
<comment type="caution">
    <text evidence="4">The sequence shown here is derived from an EMBL/GenBank/DDBJ whole genome shotgun (WGS) entry which is preliminary data.</text>
</comment>
<sequence length="92" mass="9504">MEVKVLGSGCANCIKLEKLVTEVVQELGLPATVSKVTDIKEIMAFGVMSTPGLVVDGKVKCTGRIPSKDEIKKYLQGGSGNGPCGCNGNCCG</sequence>
<dbReference type="InterPro" id="IPR036249">
    <property type="entry name" value="Thioredoxin-like_sf"/>
</dbReference>
<protein>
    <submittedName>
        <fullName evidence="4">Small redox-active disulfide protein 2</fullName>
    </submittedName>
</protein>
<dbReference type="InterPro" id="IPR012336">
    <property type="entry name" value="Thioredoxin-like_fold"/>
</dbReference>
<dbReference type="NCBIfam" id="TIGR00412">
    <property type="entry name" value="redox_disulf_2"/>
    <property type="match status" value="1"/>
</dbReference>
<dbReference type="PANTHER" id="PTHR36450:SF1">
    <property type="entry name" value="THIOREDOXIN"/>
    <property type="match status" value="1"/>
</dbReference>
<dbReference type="SUPFAM" id="SSF52833">
    <property type="entry name" value="Thioredoxin-like"/>
    <property type="match status" value="1"/>
</dbReference>
<gene>
    <name evidence="4" type="ORF">EDC14_103839</name>
</gene>
<proteinExistence type="predicted"/>